<evidence type="ECO:0008006" key="3">
    <source>
        <dbReference type="Google" id="ProtNLM"/>
    </source>
</evidence>
<evidence type="ECO:0000313" key="2">
    <source>
        <dbReference type="Proteomes" id="UP001495910"/>
    </source>
</evidence>
<comment type="caution">
    <text evidence="1">The sequence shown here is derived from an EMBL/GenBank/DDBJ whole genome shotgun (WGS) entry which is preliminary data.</text>
</comment>
<accession>A0ABU9PUE7</accession>
<sequence>MTSISSPSIQHPSKAKHQPFSWLVEDLHMNTPAQFMAITLDISRGIQTCLSLTHASDLAREQRDDAFPPLLNVADTESLTRMAMAAARMLSERAQGHIDVLNDMHASKEDCELSG</sequence>
<keyword evidence="2" id="KW-1185">Reference proteome</keyword>
<organism evidence="1 2">
    <name type="scientific">Collimonas rhizosphaerae</name>
    <dbReference type="NCBI Taxonomy" id="3126357"/>
    <lineage>
        <taxon>Bacteria</taxon>
        <taxon>Pseudomonadati</taxon>
        <taxon>Pseudomonadota</taxon>
        <taxon>Betaproteobacteria</taxon>
        <taxon>Burkholderiales</taxon>
        <taxon>Oxalobacteraceae</taxon>
        <taxon>Collimonas</taxon>
    </lineage>
</organism>
<gene>
    <name evidence="1" type="ORF">V8G57_09630</name>
</gene>
<reference evidence="1 2" key="1">
    <citation type="submission" date="2024-02" db="EMBL/GenBank/DDBJ databases">
        <title>Draft genome sequence of Collimonas sp. strain H4R21, an effective mineral-weathering bacterial strain isolated from the beech rhizosphere.</title>
        <authorList>
            <person name="Morin E."/>
            <person name="Uroz S."/>
            <person name="Leveau J.H.J."/>
            <person name="Kumar R."/>
            <person name="Rey M.W."/>
            <person name="Pham J."/>
        </authorList>
    </citation>
    <scope>NUCLEOTIDE SEQUENCE [LARGE SCALE GENOMIC DNA]</scope>
    <source>
        <strain evidence="1 2">H4R21</strain>
    </source>
</reference>
<dbReference type="Proteomes" id="UP001495910">
    <property type="component" value="Unassembled WGS sequence"/>
</dbReference>
<dbReference type="EMBL" id="JBANDC010000005">
    <property type="protein sequence ID" value="MEM4987645.1"/>
    <property type="molecule type" value="Genomic_DNA"/>
</dbReference>
<evidence type="ECO:0000313" key="1">
    <source>
        <dbReference type="EMBL" id="MEM4987645.1"/>
    </source>
</evidence>
<protein>
    <recommendedName>
        <fullName evidence="3">DUF3077 domain-containing protein</fullName>
    </recommendedName>
</protein>
<dbReference type="RefSeq" id="WP_342829182.1">
    <property type="nucleotide sequence ID" value="NZ_JBANDC010000005.1"/>
</dbReference>
<name>A0ABU9PUE7_9BURK</name>
<proteinExistence type="predicted"/>